<comment type="caution">
    <text evidence="2">The sequence shown here is derived from an EMBL/GenBank/DDBJ whole genome shotgun (WGS) entry which is preliminary data.</text>
</comment>
<evidence type="ECO:0000313" key="2">
    <source>
        <dbReference type="EMBL" id="MDR7211433.1"/>
    </source>
</evidence>
<dbReference type="RefSeq" id="WP_310282791.1">
    <property type="nucleotide sequence ID" value="NZ_JAVDWQ010000012.1"/>
</dbReference>
<keyword evidence="1" id="KW-0472">Membrane</keyword>
<feature type="transmembrane region" description="Helical" evidence="1">
    <location>
        <begin position="202"/>
        <end position="226"/>
    </location>
</feature>
<feature type="transmembrane region" description="Helical" evidence="1">
    <location>
        <begin position="453"/>
        <end position="474"/>
    </location>
</feature>
<feature type="transmembrane region" description="Helical" evidence="1">
    <location>
        <begin position="269"/>
        <end position="290"/>
    </location>
</feature>
<feature type="transmembrane region" description="Helical" evidence="1">
    <location>
        <begin position="238"/>
        <end position="257"/>
    </location>
</feature>
<dbReference type="PANTHER" id="PTHR43471:SF14">
    <property type="entry name" value="ABC-2 TYPE TRANSPORT SYSTEM PERMEASE PROTEIN"/>
    <property type="match status" value="1"/>
</dbReference>
<feature type="transmembrane region" description="Helical" evidence="1">
    <location>
        <begin position="24"/>
        <end position="42"/>
    </location>
</feature>
<evidence type="ECO:0000313" key="3">
    <source>
        <dbReference type="Proteomes" id="UP001269081"/>
    </source>
</evidence>
<gene>
    <name evidence="2" type="ORF">J2W48_003387</name>
</gene>
<sequence>MKNNSVIHPEVSLKTQFWLFKKHLANSMILFVFLVTGIYGLYQGFVFKDKQLSTIENFKTEKTKNLEELVRGFDADTTINEGKEAYEKVTGLLSSNRNVVLPAFKTPSSTAIFSIGQADVFPYYYTVKVESFFMQLFKQGEIANPLRSLAGHFDTSFWIIYLLPLLIIILCFNSLSSELDNGNWRLINSQGISKKKWLQSRFLLIGLIIEMMVVFILITGMIVNYICFRQSPTINDFMFFAGANLYFIFWLSVVYCINSIGKNTSANALYCGVVWTMTCVVIPTLSTALIEKIVPVDNTAISRMSRRPQGSKFEDTAYGIKLIKQFGKVYPEYKNANIDPNTAAFSFAVYMGYHRLLDDSNTIKVKNYYANIEQRQKLINSGCLINPTAAIDGVFASLANNDAFANHSFVWQTKAFHDKLNDAYYPALFFDRLLTKKDYDKFPVFEYKKAMPVSINIIVCYALLGLLSIFIFTVSNRFLKRN</sequence>
<keyword evidence="1" id="KW-1133">Transmembrane helix</keyword>
<name>A0ABU1YB19_9FLAO</name>
<proteinExistence type="predicted"/>
<dbReference type="InterPro" id="IPR021913">
    <property type="entry name" value="DUF3526"/>
</dbReference>
<keyword evidence="3" id="KW-1185">Reference proteome</keyword>
<accession>A0ABU1YB19</accession>
<reference evidence="2 3" key="1">
    <citation type="submission" date="2023-07" db="EMBL/GenBank/DDBJ databases">
        <title>Sorghum-associated microbial communities from plants grown in Nebraska, USA.</title>
        <authorList>
            <person name="Schachtman D."/>
        </authorList>
    </citation>
    <scope>NUCLEOTIDE SEQUENCE [LARGE SCALE GENOMIC DNA]</scope>
    <source>
        <strain evidence="2 3">4129</strain>
    </source>
</reference>
<dbReference type="EMBL" id="JAVDWQ010000012">
    <property type="protein sequence ID" value="MDR7211433.1"/>
    <property type="molecule type" value="Genomic_DNA"/>
</dbReference>
<organism evidence="2 3">
    <name type="scientific">Flavobacterium piscis</name>
    <dbReference type="NCBI Taxonomy" id="1114874"/>
    <lineage>
        <taxon>Bacteria</taxon>
        <taxon>Pseudomonadati</taxon>
        <taxon>Bacteroidota</taxon>
        <taxon>Flavobacteriia</taxon>
        <taxon>Flavobacteriales</taxon>
        <taxon>Flavobacteriaceae</taxon>
        <taxon>Flavobacterium</taxon>
    </lineage>
</organism>
<feature type="transmembrane region" description="Helical" evidence="1">
    <location>
        <begin position="155"/>
        <end position="175"/>
    </location>
</feature>
<protein>
    <submittedName>
        <fullName evidence="2">ABC-2 type transport system permease protein</fullName>
    </submittedName>
</protein>
<evidence type="ECO:0000256" key="1">
    <source>
        <dbReference type="SAM" id="Phobius"/>
    </source>
</evidence>
<keyword evidence="1" id="KW-0812">Transmembrane</keyword>
<dbReference type="Pfam" id="PF12040">
    <property type="entry name" value="DUF3526"/>
    <property type="match status" value="1"/>
</dbReference>
<dbReference type="Proteomes" id="UP001269081">
    <property type="component" value="Unassembled WGS sequence"/>
</dbReference>
<dbReference type="PANTHER" id="PTHR43471">
    <property type="entry name" value="ABC TRANSPORTER PERMEASE"/>
    <property type="match status" value="1"/>
</dbReference>